<evidence type="ECO:0000256" key="3">
    <source>
        <dbReference type="ARBA" id="ARBA00022679"/>
    </source>
</evidence>
<keyword evidence="8" id="KW-0449">Lipoprotein</keyword>
<dbReference type="GO" id="GO:0005886">
    <property type="term" value="C:plasma membrane"/>
    <property type="evidence" value="ECO:0007669"/>
    <property type="project" value="UniProtKB-SubCell"/>
</dbReference>
<dbReference type="Pfam" id="PF01790">
    <property type="entry name" value="LGT"/>
    <property type="match status" value="1"/>
</dbReference>
<evidence type="ECO:0000256" key="2">
    <source>
        <dbReference type="ARBA" id="ARBA00022475"/>
    </source>
</evidence>
<dbReference type="OrthoDB" id="871140at2"/>
<proteinExistence type="inferred from homology"/>
<dbReference type="RefSeq" id="WP_121152801.1">
    <property type="nucleotide sequence ID" value="NZ_CP032829.1"/>
</dbReference>
<keyword evidence="9" id="KW-1185">Reference proteome</keyword>
<keyword evidence="3 7" id="KW-0808">Transferase</keyword>
<keyword evidence="6 7" id="KW-0472">Membrane</keyword>
<evidence type="ECO:0000256" key="4">
    <source>
        <dbReference type="ARBA" id="ARBA00022692"/>
    </source>
</evidence>
<comment type="subcellular location">
    <subcellularLocation>
        <location evidence="7">Cell membrane</location>
        <topology evidence="7">Multi-pass membrane protein</topology>
    </subcellularLocation>
</comment>
<dbReference type="NCBIfam" id="TIGR00544">
    <property type="entry name" value="lgt"/>
    <property type="match status" value="1"/>
</dbReference>
<dbReference type="EC" id="2.5.1.145" evidence="7"/>
<dbReference type="PANTHER" id="PTHR30589:SF0">
    <property type="entry name" value="PHOSPHATIDYLGLYCEROL--PROLIPOPROTEIN DIACYLGLYCERYL TRANSFERASE"/>
    <property type="match status" value="1"/>
</dbReference>
<reference evidence="8 9" key="1">
    <citation type="submission" date="2018-09" db="EMBL/GenBank/DDBJ databases">
        <title>Sphingomonas peninsula sp. nov., isolated from fildes peninsula, Antarctic soil.</title>
        <authorList>
            <person name="Yingchao G."/>
        </authorList>
    </citation>
    <scope>NUCLEOTIDE SEQUENCE [LARGE SCALE GENOMIC DNA]</scope>
    <source>
        <strain evidence="8 9">YZ-8</strain>
    </source>
</reference>
<dbReference type="GO" id="GO:0008961">
    <property type="term" value="F:phosphatidylglycerol-prolipoprotein diacylglyceryl transferase activity"/>
    <property type="evidence" value="ECO:0007669"/>
    <property type="project" value="UniProtKB-UniRule"/>
</dbReference>
<dbReference type="HAMAP" id="MF_01147">
    <property type="entry name" value="Lgt"/>
    <property type="match status" value="1"/>
</dbReference>
<keyword evidence="4 7" id="KW-0812">Transmembrane</keyword>
<feature type="binding site" evidence="7">
    <location>
        <position position="151"/>
    </location>
    <ligand>
        <name>a 1,2-diacyl-sn-glycero-3-phospho-(1'-sn-glycerol)</name>
        <dbReference type="ChEBI" id="CHEBI:64716"/>
    </ligand>
</feature>
<evidence type="ECO:0000256" key="7">
    <source>
        <dbReference type="HAMAP-Rule" id="MF_01147"/>
    </source>
</evidence>
<organism evidence="8 9">
    <name type="scientific">Sphingomonas paeninsulae</name>
    <dbReference type="NCBI Taxonomy" id="2319844"/>
    <lineage>
        <taxon>Bacteria</taxon>
        <taxon>Pseudomonadati</taxon>
        <taxon>Pseudomonadota</taxon>
        <taxon>Alphaproteobacteria</taxon>
        <taxon>Sphingomonadales</taxon>
        <taxon>Sphingomonadaceae</taxon>
        <taxon>Sphingomonas</taxon>
    </lineage>
</organism>
<comment type="pathway">
    <text evidence="7">Protein modification; lipoprotein biosynthesis (diacylglyceryl transfer).</text>
</comment>
<comment type="catalytic activity">
    <reaction evidence="7">
        <text>L-cysteinyl-[prolipoprotein] + a 1,2-diacyl-sn-glycero-3-phospho-(1'-sn-glycerol) = an S-1,2-diacyl-sn-glyceryl-L-cysteinyl-[prolipoprotein] + sn-glycerol 1-phosphate + H(+)</text>
        <dbReference type="Rhea" id="RHEA:56712"/>
        <dbReference type="Rhea" id="RHEA-COMP:14679"/>
        <dbReference type="Rhea" id="RHEA-COMP:14680"/>
        <dbReference type="ChEBI" id="CHEBI:15378"/>
        <dbReference type="ChEBI" id="CHEBI:29950"/>
        <dbReference type="ChEBI" id="CHEBI:57685"/>
        <dbReference type="ChEBI" id="CHEBI:64716"/>
        <dbReference type="ChEBI" id="CHEBI:140658"/>
        <dbReference type="EC" id="2.5.1.145"/>
    </reaction>
</comment>
<evidence type="ECO:0000313" key="9">
    <source>
        <dbReference type="Proteomes" id="UP000276254"/>
    </source>
</evidence>
<gene>
    <name evidence="7" type="primary">lgt</name>
    <name evidence="8" type="ORF">D3Y57_09625</name>
</gene>
<dbReference type="EMBL" id="CP032829">
    <property type="protein sequence ID" value="AYJ86176.1"/>
    <property type="molecule type" value="Genomic_DNA"/>
</dbReference>
<comment type="function">
    <text evidence="7">Catalyzes the transfer of the diacylglyceryl group from phosphatidylglycerol to the sulfhydryl group of the N-terminal cysteine of a prolipoprotein, the first step in the formation of mature lipoproteins.</text>
</comment>
<protein>
    <recommendedName>
        <fullName evidence="7">Phosphatidylglycerol--prolipoprotein diacylglyceryl transferase</fullName>
        <ecNumber evidence="7">2.5.1.145</ecNumber>
    </recommendedName>
</protein>
<sequence>MIVQIASDATAAINWSDLHLSPIALDLGFFKLRWYSLAYISGILIGWWYLLKLLAQPGAPMARRHADDLVFYVTLGIILGGRLGYILFYKPEMIATPLEMLKLWEGGMSLHGGFIGVILALLYFTRKHKLNMMRVCDYVACVTPFGLFFGRLANFVNGELWGRPTTVPWGIIFPGTGDGIPRHPSQLYEAGLEGVVLFTVLSLMFWKTDARYQPGKLVGTGMIGYGISRTLLEMVRQPDAGLEHLWWGLTMGQTLSIPMILIGIWLVMTAKARRVRVEGTAGLASIS</sequence>
<keyword evidence="5 7" id="KW-1133">Transmembrane helix</keyword>
<evidence type="ECO:0000256" key="5">
    <source>
        <dbReference type="ARBA" id="ARBA00022989"/>
    </source>
</evidence>
<accession>A0A494TK28</accession>
<dbReference type="Proteomes" id="UP000276254">
    <property type="component" value="Chromosome"/>
</dbReference>
<dbReference type="AlphaFoldDB" id="A0A494TK28"/>
<dbReference type="InterPro" id="IPR001640">
    <property type="entry name" value="Lgt"/>
</dbReference>
<name>A0A494TK28_SPHPE</name>
<feature type="transmembrane region" description="Helical" evidence="7">
    <location>
        <begin position="245"/>
        <end position="267"/>
    </location>
</feature>
<comment type="caution">
    <text evidence="7">Lacks conserved residue(s) required for the propagation of feature annotation.</text>
</comment>
<comment type="similarity">
    <text evidence="1 7">Belongs to the Lgt family.</text>
</comment>
<evidence type="ECO:0000256" key="6">
    <source>
        <dbReference type="ARBA" id="ARBA00023136"/>
    </source>
</evidence>
<dbReference type="GO" id="GO:0042158">
    <property type="term" value="P:lipoprotein biosynthetic process"/>
    <property type="evidence" value="ECO:0007669"/>
    <property type="project" value="UniProtKB-UniRule"/>
</dbReference>
<dbReference type="PROSITE" id="PS01311">
    <property type="entry name" value="LGT"/>
    <property type="match status" value="1"/>
</dbReference>
<feature type="transmembrane region" description="Helical" evidence="7">
    <location>
        <begin position="70"/>
        <end position="88"/>
    </location>
</feature>
<dbReference type="PANTHER" id="PTHR30589">
    <property type="entry name" value="PROLIPOPROTEIN DIACYLGLYCERYL TRANSFERASE"/>
    <property type="match status" value="1"/>
</dbReference>
<feature type="transmembrane region" description="Helical" evidence="7">
    <location>
        <begin position="108"/>
        <end position="125"/>
    </location>
</feature>
<feature type="transmembrane region" description="Helical" evidence="7">
    <location>
        <begin position="32"/>
        <end position="50"/>
    </location>
</feature>
<dbReference type="KEGG" id="spha:D3Y57_09625"/>
<evidence type="ECO:0000313" key="8">
    <source>
        <dbReference type="EMBL" id="AYJ86176.1"/>
    </source>
</evidence>
<dbReference type="UniPathway" id="UPA00664"/>
<evidence type="ECO:0000256" key="1">
    <source>
        <dbReference type="ARBA" id="ARBA00007150"/>
    </source>
</evidence>
<keyword evidence="2 7" id="KW-1003">Cell membrane</keyword>